<keyword evidence="2" id="KW-1185">Reference proteome</keyword>
<reference evidence="1" key="2">
    <citation type="submission" date="2022-01" db="EMBL/GenBank/DDBJ databases">
        <authorList>
            <person name="Yamashiro T."/>
            <person name="Shiraishi A."/>
            <person name="Satake H."/>
            <person name="Nakayama K."/>
        </authorList>
    </citation>
    <scope>NUCLEOTIDE SEQUENCE</scope>
</reference>
<accession>A0ABQ4ZU67</accession>
<sequence length="204" mass="23039">MMSLSQEGETLSRQSVKESSLVYETSDVHAIQNKMPKAKERCMSYFRSLHSHLQVLSNEDPKGTRTEHGFKWAFISLFGQDVETFTKRVNERQMQSKEGKVDSSKALDASLVFTEYSGTKSDKKVTSSTSGNYSAHVLDADIRPVNDQVPFAKVQLIAQHNVLANEQQHSVQFEPIYNTHMLEKDDSNTTPDSTNMCHRGGDIY</sequence>
<proteinExistence type="predicted"/>
<gene>
    <name evidence="1" type="ORF">Tco_0799498</name>
</gene>
<protein>
    <submittedName>
        <fullName evidence="1">Uncharacterized protein</fullName>
    </submittedName>
</protein>
<reference evidence="1" key="1">
    <citation type="journal article" date="2022" name="Int. J. Mol. Sci.">
        <title>Draft Genome of Tanacetum Coccineum: Genomic Comparison of Closely Related Tanacetum-Family Plants.</title>
        <authorList>
            <person name="Yamashiro T."/>
            <person name="Shiraishi A."/>
            <person name="Nakayama K."/>
            <person name="Satake H."/>
        </authorList>
    </citation>
    <scope>NUCLEOTIDE SEQUENCE</scope>
</reference>
<evidence type="ECO:0000313" key="1">
    <source>
        <dbReference type="EMBL" id="GJS92530.1"/>
    </source>
</evidence>
<comment type="caution">
    <text evidence="1">The sequence shown here is derived from an EMBL/GenBank/DDBJ whole genome shotgun (WGS) entry which is preliminary data.</text>
</comment>
<dbReference type="Proteomes" id="UP001151760">
    <property type="component" value="Unassembled WGS sequence"/>
</dbReference>
<organism evidence="1 2">
    <name type="scientific">Tanacetum coccineum</name>
    <dbReference type="NCBI Taxonomy" id="301880"/>
    <lineage>
        <taxon>Eukaryota</taxon>
        <taxon>Viridiplantae</taxon>
        <taxon>Streptophyta</taxon>
        <taxon>Embryophyta</taxon>
        <taxon>Tracheophyta</taxon>
        <taxon>Spermatophyta</taxon>
        <taxon>Magnoliopsida</taxon>
        <taxon>eudicotyledons</taxon>
        <taxon>Gunneridae</taxon>
        <taxon>Pentapetalae</taxon>
        <taxon>asterids</taxon>
        <taxon>campanulids</taxon>
        <taxon>Asterales</taxon>
        <taxon>Asteraceae</taxon>
        <taxon>Asteroideae</taxon>
        <taxon>Anthemideae</taxon>
        <taxon>Anthemidinae</taxon>
        <taxon>Tanacetum</taxon>
    </lineage>
</organism>
<evidence type="ECO:0000313" key="2">
    <source>
        <dbReference type="Proteomes" id="UP001151760"/>
    </source>
</evidence>
<name>A0ABQ4ZU67_9ASTR</name>
<dbReference type="EMBL" id="BQNB010011588">
    <property type="protein sequence ID" value="GJS92530.1"/>
    <property type="molecule type" value="Genomic_DNA"/>
</dbReference>